<dbReference type="Gene3D" id="1.10.1740.10">
    <property type="match status" value="1"/>
</dbReference>
<dbReference type="Gene3D" id="1.10.10.10">
    <property type="entry name" value="Winged helix-like DNA-binding domain superfamily/Winged helix DNA-binding domain"/>
    <property type="match status" value="1"/>
</dbReference>
<dbReference type="InterPro" id="IPR013324">
    <property type="entry name" value="RNA_pol_sigma_r3/r4-like"/>
</dbReference>
<proteinExistence type="inferred from homology"/>
<evidence type="ECO:0000256" key="4">
    <source>
        <dbReference type="ARBA" id="ARBA00023082"/>
    </source>
</evidence>
<dbReference type="GO" id="GO:0006352">
    <property type="term" value="P:DNA-templated transcription initiation"/>
    <property type="evidence" value="ECO:0007669"/>
    <property type="project" value="InterPro"/>
</dbReference>
<name>A0A5P2B812_STRVZ</name>
<dbReference type="OrthoDB" id="3211555at2"/>
<dbReference type="InterPro" id="IPR036388">
    <property type="entry name" value="WH-like_DNA-bd_sf"/>
</dbReference>
<dbReference type="GO" id="GO:0003677">
    <property type="term" value="F:DNA binding"/>
    <property type="evidence" value="ECO:0007669"/>
    <property type="project" value="InterPro"/>
</dbReference>
<dbReference type="PANTHER" id="PTHR30173:SF36">
    <property type="entry name" value="ECF RNA POLYMERASE SIGMA FACTOR SIGJ"/>
    <property type="match status" value="1"/>
</dbReference>
<dbReference type="RefSeq" id="WP_150165540.1">
    <property type="nucleotide sequence ID" value="NZ_CP029193.1"/>
</dbReference>
<evidence type="ECO:0000256" key="2">
    <source>
        <dbReference type="ARBA" id="ARBA00011344"/>
    </source>
</evidence>
<dbReference type="InterPro" id="IPR052704">
    <property type="entry name" value="ECF_Sigma-70_Domain"/>
</dbReference>
<feature type="domain" description="RNA polymerase sigma factor 70 region 4 type 2" evidence="7">
    <location>
        <begin position="112"/>
        <end position="164"/>
    </location>
</feature>
<accession>A0A5P2B812</accession>
<dbReference type="NCBIfam" id="TIGR02957">
    <property type="entry name" value="SigX4"/>
    <property type="match status" value="1"/>
</dbReference>
<organism evidence="8 9">
    <name type="scientific">Streptomyces venezuelae</name>
    <dbReference type="NCBI Taxonomy" id="54571"/>
    <lineage>
        <taxon>Bacteria</taxon>
        <taxon>Bacillati</taxon>
        <taxon>Actinomycetota</taxon>
        <taxon>Actinomycetes</taxon>
        <taxon>Kitasatosporales</taxon>
        <taxon>Streptomycetaceae</taxon>
        <taxon>Streptomyces</taxon>
    </lineage>
</organism>
<dbReference type="InterPro" id="IPR013325">
    <property type="entry name" value="RNA_pol_sigma_r2"/>
</dbReference>
<keyword evidence="9" id="KW-1185">Reference proteome</keyword>
<dbReference type="NCBIfam" id="TIGR02937">
    <property type="entry name" value="sigma70-ECF"/>
    <property type="match status" value="1"/>
</dbReference>
<dbReference type="EMBL" id="CP029193">
    <property type="protein sequence ID" value="QES26020.1"/>
    <property type="molecule type" value="Genomic_DNA"/>
</dbReference>
<sequence length="298" mass="32386">MGVSTAAALAEEFETHRPRMFGLAYRILGSAQEAEDAVQDAYLRWNGTRREDIEQPAAWLAKTVTNLCLNRLTSARARREQYVGTWLPEPVITSGGTLGPLESAEQREAVSMALLVLLERLTPRERAVYVLREAFSYSHREIAGVLDASEAGCRQLYRRAARALADARPRFAPGHELRQRFVESFVAAAREGDVVGLEKILARDVTWWGDGGGKVAAATTPILGRENVLRFLAGVMAKFGSAEVTYAEVNGAPAMVMRTAGHLTAVASFEGSDGVVTGVRSVVNPDKLAFVERQLAAA</sequence>
<dbReference type="SUPFAM" id="SSF54427">
    <property type="entry name" value="NTF2-like"/>
    <property type="match status" value="1"/>
</dbReference>
<evidence type="ECO:0000259" key="6">
    <source>
        <dbReference type="Pfam" id="PF04542"/>
    </source>
</evidence>
<dbReference type="InterPro" id="IPR014303">
    <property type="entry name" value="RNA_pol_sigma-70_ECF"/>
</dbReference>
<dbReference type="GO" id="GO:0016987">
    <property type="term" value="F:sigma factor activity"/>
    <property type="evidence" value="ECO:0007669"/>
    <property type="project" value="UniProtKB-KW"/>
</dbReference>
<evidence type="ECO:0000259" key="7">
    <source>
        <dbReference type="Pfam" id="PF08281"/>
    </source>
</evidence>
<keyword evidence="5" id="KW-0804">Transcription</keyword>
<dbReference type="Proteomes" id="UP000323046">
    <property type="component" value="Chromosome"/>
</dbReference>
<dbReference type="Pfam" id="PF04542">
    <property type="entry name" value="Sigma70_r2"/>
    <property type="match status" value="1"/>
</dbReference>
<comment type="subunit">
    <text evidence="2">Interacts transiently with the RNA polymerase catalytic core formed by RpoA, RpoB, RpoC and RpoZ (2 alpha, 1 beta, 1 beta' and 1 omega subunit) to form the RNA polymerase holoenzyme that can initiate transcription.</text>
</comment>
<keyword evidence="3" id="KW-0805">Transcription regulation</keyword>
<dbReference type="AlphaFoldDB" id="A0A5P2B812"/>
<dbReference type="SUPFAM" id="SSF88946">
    <property type="entry name" value="Sigma2 domain of RNA polymerase sigma factors"/>
    <property type="match status" value="1"/>
</dbReference>
<evidence type="ECO:0000256" key="3">
    <source>
        <dbReference type="ARBA" id="ARBA00023015"/>
    </source>
</evidence>
<dbReference type="InterPro" id="IPR032710">
    <property type="entry name" value="NTF2-like_dom_sf"/>
</dbReference>
<dbReference type="InterPro" id="IPR013249">
    <property type="entry name" value="RNA_pol_sigma70_r4_t2"/>
</dbReference>
<dbReference type="Pfam" id="PF08281">
    <property type="entry name" value="Sigma70_r4_2"/>
    <property type="match status" value="1"/>
</dbReference>
<reference evidence="8 9" key="1">
    <citation type="submission" date="2018-05" db="EMBL/GenBank/DDBJ databases">
        <title>Streptomyces venezuelae.</title>
        <authorList>
            <person name="Kim W."/>
            <person name="Lee N."/>
            <person name="Cho B.-K."/>
        </authorList>
    </citation>
    <scope>NUCLEOTIDE SEQUENCE [LARGE SCALE GENOMIC DNA]</scope>
    <source>
        <strain evidence="8 9">ATCC 14583</strain>
    </source>
</reference>
<evidence type="ECO:0000313" key="8">
    <source>
        <dbReference type="EMBL" id="QES26020.1"/>
    </source>
</evidence>
<dbReference type="InterPro" id="IPR007627">
    <property type="entry name" value="RNA_pol_sigma70_r2"/>
</dbReference>
<protein>
    <submittedName>
        <fullName evidence="8">RNA polymerase subunit sigma-24</fullName>
    </submittedName>
</protein>
<dbReference type="NCBIfam" id="NF007214">
    <property type="entry name" value="PRK09636.1"/>
    <property type="match status" value="1"/>
</dbReference>
<evidence type="ECO:0000313" key="9">
    <source>
        <dbReference type="Proteomes" id="UP000323046"/>
    </source>
</evidence>
<dbReference type="PANTHER" id="PTHR30173">
    <property type="entry name" value="SIGMA 19 FACTOR"/>
    <property type="match status" value="1"/>
</dbReference>
<dbReference type="InterPro" id="IPR014284">
    <property type="entry name" value="RNA_pol_sigma-70_dom"/>
</dbReference>
<dbReference type="SUPFAM" id="SSF88659">
    <property type="entry name" value="Sigma3 and sigma4 domains of RNA polymerase sigma factors"/>
    <property type="match status" value="1"/>
</dbReference>
<evidence type="ECO:0000256" key="5">
    <source>
        <dbReference type="ARBA" id="ARBA00023163"/>
    </source>
</evidence>
<comment type="similarity">
    <text evidence="1">Belongs to the sigma-70 factor family. ECF subfamily.</text>
</comment>
<dbReference type="Gene3D" id="3.10.450.50">
    <property type="match status" value="1"/>
</dbReference>
<evidence type="ECO:0000256" key="1">
    <source>
        <dbReference type="ARBA" id="ARBA00010641"/>
    </source>
</evidence>
<keyword evidence="4" id="KW-0731">Sigma factor</keyword>
<gene>
    <name evidence="8" type="ORF">DEJ47_05705</name>
</gene>
<feature type="domain" description="RNA polymerase sigma-70 region 2" evidence="6">
    <location>
        <begin position="13"/>
        <end position="76"/>
    </location>
</feature>